<dbReference type="EMBL" id="JAPQFJ010000003">
    <property type="protein sequence ID" value="MCY6957928.1"/>
    <property type="molecule type" value="Genomic_DNA"/>
</dbReference>
<evidence type="ECO:0000259" key="3">
    <source>
        <dbReference type="Pfam" id="PF07261"/>
    </source>
</evidence>
<feature type="region of interest" description="Disordered" evidence="2">
    <location>
        <begin position="236"/>
        <end position="279"/>
    </location>
</feature>
<dbReference type="Gene3D" id="1.10.10.10">
    <property type="entry name" value="Winged helix-like DNA-binding domain superfamily/Winged helix DNA-binding domain"/>
    <property type="match status" value="1"/>
</dbReference>
<protein>
    <submittedName>
        <fullName evidence="4">DnaD domain protein</fullName>
    </submittedName>
</protein>
<evidence type="ECO:0000256" key="1">
    <source>
        <dbReference type="ARBA" id="ARBA00093462"/>
    </source>
</evidence>
<dbReference type="RefSeq" id="WP_268060329.1">
    <property type="nucleotide sequence ID" value="NZ_JAPQFJ010000003.1"/>
</dbReference>
<dbReference type="InterPro" id="IPR036388">
    <property type="entry name" value="WH-like_DNA-bd_sf"/>
</dbReference>
<proteinExistence type="inferred from homology"/>
<reference evidence="4" key="1">
    <citation type="submission" date="2022-12" db="EMBL/GenBank/DDBJ databases">
        <title>Clostridium sp. nov., isolated from industrial wastewater.</title>
        <authorList>
            <person name="Jiayan W."/>
        </authorList>
    </citation>
    <scope>NUCLEOTIDE SEQUENCE</scope>
    <source>
        <strain evidence="4">ZC22-4</strain>
    </source>
</reference>
<comment type="caution">
    <text evidence="4">The sequence shown here is derived from an EMBL/GenBank/DDBJ whole genome shotgun (WGS) entry which is preliminary data.</text>
</comment>
<dbReference type="SUPFAM" id="SSF158499">
    <property type="entry name" value="DnaD domain-like"/>
    <property type="match status" value="1"/>
</dbReference>
<dbReference type="InterPro" id="IPR034829">
    <property type="entry name" value="DnaD-like_sf"/>
</dbReference>
<organism evidence="4 5">
    <name type="scientific">Clostridium brassicae</name>
    <dbReference type="NCBI Taxonomy" id="2999072"/>
    <lineage>
        <taxon>Bacteria</taxon>
        <taxon>Bacillati</taxon>
        <taxon>Bacillota</taxon>
        <taxon>Clostridia</taxon>
        <taxon>Eubacteriales</taxon>
        <taxon>Clostridiaceae</taxon>
        <taxon>Clostridium</taxon>
    </lineage>
</organism>
<name>A0ABT4D6L5_9CLOT</name>
<evidence type="ECO:0000256" key="2">
    <source>
        <dbReference type="SAM" id="MobiDB-lite"/>
    </source>
</evidence>
<dbReference type="SUPFAM" id="SSF46785">
    <property type="entry name" value="Winged helix' DNA-binding domain"/>
    <property type="match status" value="1"/>
</dbReference>
<gene>
    <name evidence="4" type="ORF">OW729_04835</name>
</gene>
<dbReference type="PANTHER" id="PTHR37293:SF5">
    <property type="entry name" value="DNA REPLICATION PROTEIN"/>
    <property type="match status" value="1"/>
</dbReference>
<dbReference type="NCBIfam" id="TIGR01446">
    <property type="entry name" value="DnaD_dom"/>
    <property type="match status" value="1"/>
</dbReference>
<dbReference type="InterPro" id="IPR036390">
    <property type="entry name" value="WH_DNA-bd_sf"/>
</dbReference>
<dbReference type="Proteomes" id="UP001144612">
    <property type="component" value="Unassembled WGS sequence"/>
</dbReference>
<dbReference type="PANTHER" id="PTHR37293">
    <property type="entry name" value="PHAGE REPLICATION PROTEIN-RELATED"/>
    <property type="match status" value="1"/>
</dbReference>
<feature type="compositionally biased region" description="Basic and acidic residues" evidence="2">
    <location>
        <begin position="116"/>
        <end position="131"/>
    </location>
</feature>
<keyword evidence="5" id="KW-1185">Reference proteome</keyword>
<evidence type="ECO:0000313" key="4">
    <source>
        <dbReference type="EMBL" id="MCY6957928.1"/>
    </source>
</evidence>
<dbReference type="InterPro" id="IPR006343">
    <property type="entry name" value="DnaB/C_C"/>
</dbReference>
<dbReference type="InterPro" id="IPR053162">
    <property type="entry name" value="DnaD"/>
</dbReference>
<feature type="region of interest" description="Disordered" evidence="2">
    <location>
        <begin position="116"/>
        <end position="158"/>
    </location>
</feature>
<accession>A0ABT4D6L5</accession>
<dbReference type="Gene3D" id="1.10.10.630">
    <property type="entry name" value="DnaD domain-like"/>
    <property type="match status" value="1"/>
</dbReference>
<sequence length="279" mass="33107">MAEGWIKLYRNIQEHWIWQDPQKLKWWLDILLLANHKDNKFLLGNELMQLERGEHHTSELKLAERWGVSKTTVRRFLNLLQSDEMIELKKSKKGTTLKVSNYNAFQDFSEDEKTIKEPQKNHKKTIKEPYENHTVYTNNNEKNEKNEKNDNNYINNNKEDELNPLKEYQNNIFPTPGMIEIQSIQKWSSNLGNELVVHAIGIAAENNVRNYKYIERILMDWNNNDIKTLDQAKAYSANRKKGGQKQHDRSRENSKQDKVEYDFNRPYTGPSYSDGEIDF</sequence>
<comment type="similarity">
    <text evidence="1">Belongs to the DnaB/DnaD family.</text>
</comment>
<feature type="compositionally biased region" description="Basic and acidic residues" evidence="2">
    <location>
        <begin position="141"/>
        <end position="150"/>
    </location>
</feature>
<evidence type="ECO:0000313" key="5">
    <source>
        <dbReference type="Proteomes" id="UP001144612"/>
    </source>
</evidence>
<dbReference type="Pfam" id="PF07261">
    <property type="entry name" value="DnaB_2"/>
    <property type="match status" value="1"/>
</dbReference>
<feature type="compositionally biased region" description="Basic and acidic residues" evidence="2">
    <location>
        <begin position="245"/>
        <end position="263"/>
    </location>
</feature>
<feature type="domain" description="DnaB/C C-terminal" evidence="3">
    <location>
        <begin position="168"/>
        <end position="235"/>
    </location>
</feature>